<proteinExistence type="predicted"/>
<accession>A0A0F9QIH2</accession>
<gene>
    <name evidence="1" type="ORF">LCGC14_0698940</name>
</gene>
<reference evidence="1" key="1">
    <citation type="journal article" date="2015" name="Nature">
        <title>Complex archaea that bridge the gap between prokaryotes and eukaryotes.</title>
        <authorList>
            <person name="Spang A."/>
            <person name="Saw J.H."/>
            <person name="Jorgensen S.L."/>
            <person name="Zaremba-Niedzwiedzka K."/>
            <person name="Martijn J."/>
            <person name="Lind A.E."/>
            <person name="van Eijk R."/>
            <person name="Schleper C."/>
            <person name="Guy L."/>
            <person name="Ettema T.J."/>
        </authorList>
    </citation>
    <scope>NUCLEOTIDE SEQUENCE</scope>
</reference>
<comment type="caution">
    <text evidence="1">The sequence shown here is derived from an EMBL/GenBank/DDBJ whole genome shotgun (WGS) entry which is preliminary data.</text>
</comment>
<name>A0A0F9QIH2_9ZZZZ</name>
<sequence length="116" mass="13430">MNTLDYFSQPDEPCAPFCVVYILKMPSSRGVFVTDKLVQLTGRSRATLEQAFRNLPSSFRITAWRRNPVLAYLRRCHVLCDMTFETLTGDLYYRLTGRTCLNESTEPLWCELAFTC</sequence>
<protein>
    <submittedName>
        <fullName evidence="1">Uncharacterized protein</fullName>
    </submittedName>
</protein>
<dbReference type="EMBL" id="LAZR01001483">
    <property type="protein sequence ID" value="KKN43880.1"/>
    <property type="molecule type" value="Genomic_DNA"/>
</dbReference>
<organism evidence="1">
    <name type="scientific">marine sediment metagenome</name>
    <dbReference type="NCBI Taxonomy" id="412755"/>
    <lineage>
        <taxon>unclassified sequences</taxon>
        <taxon>metagenomes</taxon>
        <taxon>ecological metagenomes</taxon>
    </lineage>
</organism>
<dbReference type="AlphaFoldDB" id="A0A0F9QIH2"/>
<evidence type="ECO:0000313" key="1">
    <source>
        <dbReference type="EMBL" id="KKN43880.1"/>
    </source>
</evidence>